<keyword evidence="2" id="KW-1185">Reference proteome</keyword>
<dbReference type="Gene3D" id="3.40.50.300">
    <property type="entry name" value="P-loop containing nucleotide triphosphate hydrolases"/>
    <property type="match status" value="1"/>
</dbReference>
<dbReference type="SUPFAM" id="SSF52540">
    <property type="entry name" value="P-loop containing nucleoside triphosphate hydrolases"/>
    <property type="match status" value="1"/>
</dbReference>
<name>A0A5C6AXF7_9BACT</name>
<dbReference type="InterPro" id="IPR027417">
    <property type="entry name" value="P-loop_NTPase"/>
</dbReference>
<proteinExistence type="predicted"/>
<dbReference type="EMBL" id="SJPM01000001">
    <property type="protein sequence ID" value="TWU03732.1"/>
    <property type="molecule type" value="Genomic_DNA"/>
</dbReference>
<evidence type="ECO:0000313" key="1">
    <source>
        <dbReference type="EMBL" id="TWU03732.1"/>
    </source>
</evidence>
<gene>
    <name evidence="1" type="ORF">Pla100_06620</name>
</gene>
<dbReference type="AlphaFoldDB" id="A0A5C6AXF7"/>
<accession>A0A5C6AXF7</accession>
<reference evidence="1 2" key="1">
    <citation type="submission" date="2019-02" db="EMBL/GenBank/DDBJ databases">
        <title>Deep-cultivation of Planctomycetes and their phenomic and genomic characterization uncovers novel biology.</title>
        <authorList>
            <person name="Wiegand S."/>
            <person name="Jogler M."/>
            <person name="Boedeker C."/>
            <person name="Pinto D."/>
            <person name="Vollmers J."/>
            <person name="Rivas-Marin E."/>
            <person name="Kohn T."/>
            <person name="Peeters S.H."/>
            <person name="Heuer A."/>
            <person name="Rast P."/>
            <person name="Oberbeckmann S."/>
            <person name="Bunk B."/>
            <person name="Jeske O."/>
            <person name="Meyerdierks A."/>
            <person name="Storesund J.E."/>
            <person name="Kallscheuer N."/>
            <person name="Luecker S."/>
            <person name="Lage O.M."/>
            <person name="Pohl T."/>
            <person name="Merkel B.J."/>
            <person name="Hornburger P."/>
            <person name="Mueller R.-W."/>
            <person name="Bruemmer F."/>
            <person name="Labrenz M."/>
            <person name="Spormann A.M."/>
            <person name="Op Den Camp H."/>
            <person name="Overmann J."/>
            <person name="Amann R."/>
            <person name="Jetten M.S.M."/>
            <person name="Mascher T."/>
            <person name="Medema M.H."/>
            <person name="Devos D.P."/>
            <person name="Kaster A.-K."/>
            <person name="Ovreas L."/>
            <person name="Rohde M."/>
            <person name="Galperin M.Y."/>
            <person name="Jogler C."/>
        </authorList>
    </citation>
    <scope>NUCLEOTIDE SEQUENCE [LARGE SCALE GENOMIC DNA]</scope>
    <source>
        <strain evidence="1 2">Pla100</strain>
    </source>
</reference>
<dbReference type="Pfam" id="PF13469">
    <property type="entry name" value="Sulfotransfer_3"/>
    <property type="match status" value="1"/>
</dbReference>
<evidence type="ECO:0000313" key="2">
    <source>
        <dbReference type="Proteomes" id="UP000316213"/>
    </source>
</evidence>
<dbReference type="OrthoDB" id="9777890at2"/>
<organism evidence="1 2">
    <name type="scientific">Neorhodopirellula pilleata</name>
    <dbReference type="NCBI Taxonomy" id="2714738"/>
    <lineage>
        <taxon>Bacteria</taxon>
        <taxon>Pseudomonadati</taxon>
        <taxon>Planctomycetota</taxon>
        <taxon>Planctomycetia</taxon>
        <taxon>Pirellulales</taxon>
        <taxon>Pirellulaceae</taxon>
        <taxon>Neorhodopirellula</taxon>
    </lineage>
</organism>
<comment type="caution">
    <text evidence="1">The sequence shown here is derived from an EMBL/GenBank/DDBJ whole genome shotgun (WGS) entry which is preliminary data.</text>
</comment>
<dbReference type="Proteomes" id="UP000316213">
    <property type="component" value="Unassembled WGS sequence"/>
</dbReference>
<sequence length="118" mass="14107">MSPRFSELTHEFAARIGQEYCEHVRRSIIDVDEIGKNEMFRFTDKMPTNFWHMGLIARVLPNAKIIHVRRDPMDVFVSCFKQNLTWPFCDLQAIVRYHAAYLKIMEYWNLVRRSLAEV</sequence>
<evidence type="ECO:0008006" key="3">
    <source>
        <dbReference type="Google" id="ProtNLM"/>
    </source>
</evidence>
<protein>
    <recommendedName>
        <fullName evidence="3">Sulfotransferase domain protein</fullName>
    </recommendedName>
</protein>